<dbReference type="AlphaFoldDB" id="A0A175WFQ6"/>
<name>A0A175WFQ6_9PEZI</name>
<evidence type="ECO:0000313" key="1">
    <source>
        <dbReference type="EMBL" id="KXX82319.1"/>
    </source>
</evidence>
<dbReference type="SUPFAM" id="SSF56112">
    <property type="entry name" value="Protein kinase-like (PK-like)"/>
    <property type="match status" value="1"/>
</dbReference>
<protein>
    <submittedName>
        <fullName evidence="1">Choline kinase 3</fullName>
    </submittedName>
</protein>
<dbReference type="VEuPathDB" id="FungiDB:MMYC01_201986"/>
<dbReference type="InterPro" id="IPR011009">
    <property type="entry name" value="Kinase-like_dom_sf"/>
</dbReference>
<keyword evidence="2" id="KW-1185">Reference proteome</keyword>
<dbReference type="EMBL" id="LCTW02000017">
    <property type="protein sequence ID" value="KXX82319.1"/>
    <property type="molecule type" value="Genomic_DNA"/>
</dbReference>
<comment type="caution">
    <text evidence="1">The sequence shown here is derived from an EMBL/GenBank/DDBJ whole genome shotgun (WGS) entry which is preliminary data.</text>
</comment>
<keyword evidence="1" id="KW-0418">Kinase</keyword>
<organism evidence="1 2">
    <name type="scientific">Madurella mycetomatis</name>
    <dbReference type="NCBI Taxonomy" id="100816"/>
    <lineage>
        <taxon>Eukaryota</taxon>
        <taxon>Fungi</taxon>
        <taxon>Dikarya</taxon>
        <taxon>Ascomycota</taxon>
        <taxon>Pezizomycotina</taxon>
        <taxon>Sordariomycetes</taxon>
        <taxon>Sordariomycetidae</taxon>
        <taxon>Sordariales</taxon>
        <taxon>Sordariales incertae sedis</taxon>
        <taxon>Madurella</taxon>
    </lineage>
</organism>
<proteinExistence type="predicted"/>
<dbReference type="Proteomes" id="UP000078237">
    <property type="component" value="Unassembled WGS sequence"/>
</dbReference>
<reference evidence="1 2" key="1">
    <citation type="journal article" date="2016" name="Genome Announc.">
        <title>Genome Sequence of Madurella mycetomatis mm55, Isolated from a Human Mycetoma Case in Sudan.</title>
        <authorList>
            <person name="Smit S."/>
            <person name="Derks M.F."/>
            <person name="Bervoets S."/>
            <person name="Fahal A."/>
            <person name="van Leeuwen W."/>
            <person name="van Belkum A."/>
            <person name="van de Sande W.W."/>
        </authorList>
    </citation>
    <scope>NUCLEOTIDE SEQUENCE [LARGE SCALE GENOMIC DNA]</scope>
    <source>
        <strain evidence="2">mm55</strain>
    </source>
</reference>
<evidence type="ECO:0000313" key="2">
    <source>
        <dbReference type="Proteomes" id="UP000078237"/>
    </source>
</evidence>
<dbReference type="GO" id="GO:0016301">
    <property type="term" value="F:kinase activity"/>
    <property type="evidence" value="ECO:0007669"/>
    <property type="project" value="UniProtKB-KW"/>
</dbReference>
<gene>
    <name evidence="1" type="ORF">MMYC01_201986</name>
</gene>
<accession>A0A175WFQ6</accession>
<keyword evidence="1" id="KW-0808">Transferase</keyword>
<sequence>MPEAFRLPMSEQAFGAAQSVVLSHLDLRWPNIIVDDYLNNLVIIDWEWTGSIPRQLFTLPFWVYREEFTQFRSVILYKSETSDLCRQLAEETLPIAELLRRLSQLIAIFYQALYPKLFEASRDKVVPQFFERSEKELALEVQR</sequence>
<dbReference type="OrthoDB" id="4566274at2759"/>